<dbReference type="AlphaFoldDB" id="A0A0A9A0Z5"/>
<sequence length="44" mass="4944">MSGGCDATTARDKQRRGAHDELKSCASRSMWLGKKKVRWASCSW</sequence>
<name>A0A0A9A0Z5_ARUDO</name>
<protein>
    <submittedName>
        <fullName evidence="1">Uncharacterized protein</fullName>
    </submittedName>
</protein>
<accession>A0A0A9A0Z5</accession>
<reference evidence="1" key="2">
    <citation type="journal article" date="2015" name="Data Brief">
        <title>Shoot transcriptome of the giant reed, Arundo donax.</title>
        <authorList>
            <person name="Barrero R.A."/>
            <person name="Guerrero F.D."/>
            <person name="Moolhuijzen P."/>
            <person name="Goolsby J.A."/>
            <person name="Tidwell J."/>
            <person name="Bellgard S.E."/>
            <person name="Bellgard M.I."/>
        </authorList>
    </citation>
    <scope>NUCLEOTIDE SEQUENCE</scope>
    <source>
        <tissue evidence="1">Shoot tissue taken approximately 20 cm above the soil surface</tissue>
    </source>
</reference>
<organism evidence="1">
    <name type="scientific">Arundo donax</name>
    <name type="common">Giant reed</name>
    <name type="synonym">Donax arundinaceus</name>
    <dbReference type="NCBI Taxonomy" id="35708"/>
    <lineage>
        <taxon>Eukaryota</taxon>
        <taxon>Viridiplantae</taxon>
        <taxon>Streptophyta</taxon>
        <taxon>Embryophyta</taxon>
        <taxon>Tracheophyta</taxon>
        <taxon>Spermatophyta</taxon>
        <taxon>Magnoliopsida</taxon>
        <taxon>Liliopsida</taxon>
        <taxon>Poales</taxon>
        <taxon>Poaceae</taxon>
        <taxon>PACMAD clade</taxon>
        <taxon>Arundinoideae</taxon>
        <taxon>Arundineae</taxon>
        <taxon>Arundo</taxon>
    </lineage>
</organism>
<reference evidence="1" key="1">
    <citation type="submission" date="2014-09" db="EMBL/GenBank/DDBJ databases">
        <authorList>
            <person name="Magalhaes I.L.F."/>
            <person name="Oliveira U."/>
            <person name="Santos F.R."/>
            <person name="Vidigal T.H.D.A."/>
            <person name="Brescovit A.D."/>
            <person name="Santos A.J."/>
        </authorList>
    </citation>
    <scope>NUCLEOTIDE SEQUENCE</scope>
    <source>
        <tissue evidence="1">Shoot tissue taken approximately 20 cm above the soil surface</tissue>
    </source>
</reference>
<dbReference type="EMBL" id="GBRH01253124">
    <property type="protein sequence ID" value="JAD44771.1"/>
    <property type="molecule type" value="Transcribed_RNA"/>
</dbReference>
<evidence type="ECO:0000313" key="1">
    <source>
        <dbReference type="EMBL" id="JAD44771.1"/>
    </source>
</evidence>
<proteinExistence type="predicted"/>